<dbReference type="AlphaFoldDB" id="A0A9Q3VUR0"/>
<comment type="caution">
    <text evidence="3">The sequence shown here is derived from an EMBL/GenBank/DDBJ whole genome shotgun (WGS) entry which is preliminary data.</text>
</comment>
<sequence length="270" mass="26564">MGSLRNPVGPLPSSIYWRRRVVLVSVVALLALLIMWIVLSGGGGAKKDDGANGHTPAPTITAGPSSSGPAISQAPGGRDESSGGGSSGSGSGDSSGSGSGSDSGSGGSDGAAGGGTAGVGSGIGVGRGDTIPASSPIPNCTTSAVRLTVRSLHNTYSPGQTPALLLTATNTSGLDCKIDLGPKNAVLTITQAGSDNNYWSSADCPQGSGSLVFRVPNRSSITYTVKWDRKPSAPECATPPAGSAGAGTYLVEAAAPGFAKSQISFMLKDD</sequence>
<name>A0A9Q3VUR0_9ACTN</name>
<dbReference type="EMBL" id="JAJSBI010000024">
    <property type="protein sequence ID" value="MCD9878821.1"/>
    <property type="molecule type" value="Genomic_DNA"/>
</dbReference>
<dbReference type="RefSeq" id="WP_232653030.1">
    <property type="nucleotide sequence ID" value="NZ_JAJSBI010000024.1"/>
</dbReference>
<feature type="transmembrane region" description="Helical" evidence="2">
    <location>
        <begin position="21"/>
        <end position="39"/>
    </location>
</feature>
<evidence type="ECO:0000313" key="4">
    <source>
        <dbReference type="Proteomes" id="UP001108029"/>
    </source>
</evidence>
<keyword evidence="2" id="KW-0472">Membrane</keyword>
<keyword evidence="2" id="KW-0812">Transmembrane</keyword>
<protein>
    <recommendedName>
        <fullName evidence="5">DUF4232 domain-containing protein</fullName>
    </recommendedName>
</protein>
<feature type="compositionally biased region" description="Gly residues" evidence="1">
    <location>
        <begin position="82"/>
        <end position="127"/>
    </location>
</feature>
<feature type="region of interest" description="Disordered" evidence="1">
    <location>
        <begin position="46"/>
        <end position="140"/>
    </location>
</feature>
<evidence type="ECO:0008006" key="5">
    <source>
        <dbReference type="Google" id="ProtNLM"/>
    </source>
</evidence>
<proteinExistence type="predicted"/>
<gene>
    <name evidence="3" type="ORF">LJ657_35495</name>
</gene>
<evidence type="ECO:0000256" key="1">
    <source>
        <dbReference type="SAM" id="MobiDB-lite"/>
    </source>
</evidence>
<dbReference type="Proteomes" id="UP001108029">
    <property type="component" value="Unassembled WGS sequence"/>
</dbReference>
<organism evidence="3 4">
    <name type="scientific">Streptomyces guryensis</name>
    <dbReference type="NCBI Taxonomy" id="2886947"/>
    <lineage>
        <taxon>Bacteria</taxon>
        <taxon>Bacillati</taxon>
        <taxon>Actinomycetota</taxon>
        <taxon>Actinomycetes</taxon>
        <taxon>Kitasatosporales</taxon>
        <taxon>Streptomycetaceae</taxon>
        <taxon>Streptomyces</taxon>
    </lineage>
</organism>
<evidence type="ECO:0000256" key="2">
    <source>
        <dbReference type="SAM" id="Phobius"/>
    </source>
</evidence>
<evidence type="ECO:0000313" key="3">
    <source>
        <dbReference type="EMBL" id="MCD9878821.1"/>
    </source>
</evidence>
<reference evidence="3" key="1">
    <citation type="submission" date="2021-12" db="EMBL/GenBank/DDBJ databases">
        <authorList>
            <person name="Lee J.-H."/>
            <person name="Kim S.-B."/>
        </authorList>
    </citation>
    <scope>NUCLEOTIDE SEQUENCE</scope>
    <source>
        <strain evidence="3">NR30</strain>
    </source>
</reference>
<accession>A0A9Q3VUR0</accession>
<keyword evidence="4" id="KW-1185">Reference proteome</keyword>
<keyword evidence="2" id="KW-1133">Transmembrane helix</keyword>